<evidence type="ECO:0000313" key="3">
    <source>
        <dbReference type="Proteomes" id="UP001244341"/>
    </source>
</evidence>
<feature type="region of interest" description="Disordered" evidence="1">
    <location>
        <begin position="429"/>
        <end position="469"/>
    </location>
</feature>
<feature type="region of interest" description="Disordered" evidence="1">
    <location>
        <begin position="324"/>
        <end position="384"/>
    </location>
</feature>
<name>A0ABY8U637_TETOB</name>
<organism evidence="2 3">
    <name type="scientific">Tetradesmus obliquus</name>
    <name type="common">Green alga</name>
    <name type="synonym">Acutodesmus obliquus</name>
    <dbReference type="NCBI Taxonomy" id="3088"/>
    <lineage>
        <taxon>Eukaryota</taxon>
        <taxon>Viridiplantae</taxon>
        <taxon>Chlorophyta</taxon>
        <taxon>core chlorophytes</taxon>
        <taxon>Chlorophyceae</taxon>
        <taxon>CS clade</taxon>
        <taxon>Sphaeropleales</taxon>
        <taxon>Scenedesmaceae</taxon>
        <taxon>Tetradesmus</taxon>
    </lineage>
</organism>
<evidence type="ECO:0000256" key="1">
    <source>
        <dbReference type="SAM" id="MobiDB-lite"/>
    </source>
</evidence>
<feature type="compositionally biased region" description="Low complexity" evidence="1">
    <location>
        <begin position="325"/>
        <end position="336"/>
    </location>
</feature>
<feature type="compositionally biased region" description="Basic residues" evidence="1">
    <location>
        <begin position="451"/>
        <end position="460"/>
    </location>
</feature>
<reference evidence="2 3" key="1">
    <citation type="submission" date="2023-05" db="EMBL/GenBank/DDBJ databases">
        <title>A 100% complete, gapless, phased diploid assembly of the Scenedesmus obliquus UTEX 3031 genome.</title>
        <authorList>
            <person name="Biondi T.C."/>
            <person name="Hanschen E.R."/>
            <person name="Kwon T."/>
            <person name="Eng W."/>
            <person name="Kruse C.P.S."/>
            <person name="Koehler S.I."/>
            <person name="Kunde Y."/>
            <person name="Gleasner C.D."/>
            <person name="You Mak K.T."/>
            <person name="Polle J."/>
            <person name="Hovde B.T."/>
            <person name="Starkenburg S.R."/>
        </authorList>
    </citation>
    <scope>NUCLEOTIDE SEQUENCE [LARGE SCALE GENOMIC DNA]</scope>
    <source>
        <strain evidence="2 3">DOE0152z</strain>
    </source>
</reference>
<accession>A0ABY8U637</accession>
<feature type="compositionally biased region" description="Low complexity" evidence="1">
    <location>
        <begin position="348"/>
        <end position="358"/>
    </location>
</feature>
<gene>
    <name evidence="2" type="ORF">OEZ85_013839</name>
</gene>
<evidence type="ECO:0000313" key="2">
    <source>
        <dbReference type="EMBL" id="WIA16912.1"/>
    </source>
</evidence>
<feature type="compositionally biased region" description="Low complexity" evidence="1">
    <location>
        <begin position="429"/>
        <end position="450"/>
    </location>
</feature>
<sequence>MLRAVQKLPGVQAFSSSLTSATDSQDLLPSTVQDQLVQELRLPLWLGRTLALSSEEQATCKRHIEYKDADGRIQQLQVDLAFPANSRTITRLMEAWWGCKGGRPPGRSKRAAAALAGTSKPWFKAMPVSFNNAVEKVMYLEAELLSALKEVNAQQLALKEHGNPIFDKSKGTSAPPADLMQQHNRPSLYGFRVMHAGEVFLIMRQLLKASLPSDFWEWYIARAGRSAAAQSWRTYVENYLFGFGHRLPYAQHAGRDVQTVTFKLLLLGWCPTLANSGVVAGLDEAGRAQLQQATELAQLYGLNNTFTEERVAAAVGALQLDGARPQQPAPAAAAAPTSTGKKRKHGTAIMAAAAAAEADNSKKQKVQKPPPAVSDGRPGVWLDEDEAGDDACWVQLGDHVFMEVDADTFMRDPASFKVAAAAAATTAEDAGGAAGSSCKRNTNKSSSSNKRNSKSSRNKHSSSSSSSSSSSTHLIWLFRVERFEGNFIKGRFYQNAVRDLAQPLQLQRKLQELCSDKISSILHVLQPSETSSSKALETLTRVEAEWLQEVQLRLS</sequence>
<dbReference type="EMBL" id="CP126215">
    <property type="protein sequence ID" value="WIA16912.1"/>
    <property type="molecule type" value="Genomic_DNA"/>
</dbReference>
<proteinExistence type="predicted"/>
<dbReference type="Proteomes" id="UP001244341">
    <property type="component" value="Chromosome 8b"/>
</dbReference>
<protein>
    <submittedName>
        <fullName evidence="2">Uncharacterized protein</fullName>
    </submittedName>
</protein>
<keyword evidence="3" id="KW-1185">Reference proteome</keyword>